<dbReference type="InterPro" id="IPR002328">
    <property type="entry name" value="ADH_Zn_CS"/>
</dbReference>
<evidence type="ECO:0000313" key="10">
    <source>
        <dbReference type="Proteomes" id="UP000657918"/>
    </source>
</evidence>
<name>A0A835J373_9ROSI</name>
<evidence type="ECO:0000256" key="6">
    <source>
        <dbReference type="RuleBase" id="RU361277"/>
    </source>
</evidence>
<gene>
    <name evidence="9" type="ORF">SADUNF_Sadunf19G0010100</name>
</gene>
<dbReference type="InterPro" id="IPR012337">
    <property type="entry name" value="RNaseH-like_sf"/>
</dbReference>
<dbReference type="InterPro" id="IPR013154">
    <property type="entry name" value="ADH-like_N"/>
</dbReference>
<dbReference type="PROSITE" id="PS00059">
    <property type="entry name" value="ADH_ZINC"/>
    <property type="match status" value="1"/>
</dbReference>
<evidence type="ECO:0000259" key="8">
    <source>
        <dbReference type="PROSITE" id="PS50994"/>
    </source>
</evidence>
<dbReference type="InterPro" id="IPR000953">
    <property type="entry name" value="Chromo/chromo_shadow_dom"/>
</dbReference>
<sequence length="687" mass="76540">MYSMGGLAEYCVVPAHGLTILPNSLPYSESSILGCAVFTAYGAMAHAAQVRPGDSVAVIGVGGVGSSCLQIARAFGASDIIAVDVQDEKLEKAKIFGAIATINSKIEDPIERIKLMVKEFVRNCDVCQRCKTECLLPAGLLQPLPIPNKVWSDISMDFIEGLPNSRGKTVIMVVVDRLSKYAHFISLSHPFTAVLVAQVFINHVVRHHGIPSSIVSDRDKVFVSSFWKTLFKLQGTELCMSSSYHPQTDGQTEVVNRTLEQYLRCFTGTQPKRWVDWLAWAEYSYNTTVHSSSKISPFEVVYGVPPPSMLSYVPGTTKVQAVDDHLKTRDAILRDLRNNLLLSQNRMKCRADQSRREVVFEVGDMVFLKLQPYRQSTVAFRSSLKLAPRFFGPYKVLERVGPVAYKLQLPAGSQIHDVFHVSLLKKKLGPISPLSPDLPPISDNSTVLPQPEDVLQSRVITKGKYRPRTEILIKWKGAPTEDATWENKWRFLKTYPNFILADKDISIINDSLKISKSSYHVSSGGFMRGVVLWEPNKPVTIEEFQMPRPKAGEVLIKTKACGVCHSDLHVIKGEIPFPSPCAIGHEITGEVVEHGELSDRKTIERFSVGSRVVGAFIMPCGNCFYCSKGHDDLCEDFFAYNRSKGTLYDGETRLFLRNSGKEIFFLTLLSSVKAYNVNESAAFLTEQ</sequence>
<evidence type="ECO:0000256" key="3">
    <source>
        <dbReference type="ARBA" id="ARBA00022723"/>
    </source>
</evidence>
<dbReference type="InterPro" id="IPR036397">
    <property type="entry name" value="RNaseH_sf"/>
</dbReference>
<keyword evidence="5" id="KW-0560">Oxidoreductase</keyword>
<dbReference type="PROSITE" id="PS50013">
    <property type="entry name" value="CHROMO_2"/>
    <property type="match status" value="1"/>
</dbReference>
<dbReference type="PANTHER" id="PTHR43350">
    <property type="entry name" value="NAD-DEPENDENT ALCOHOL DEHYDROGENASE"/>
    <property type="match status" value="1"/>
</dbReference>
<comment type="cofactor">
    <cofactor evidence="1 6">
        <name>Zn(2+)</name>
        <dbReference type="ChEBI" id="CHEBI:29105"/>
    </cofactor>
</comment>
<dbReference type="Gene3D" id="3.40.50.720">
    <property type="entry name" value="NAD(P)-binding Rossmann-like Domain"/>
    <property type="match status" value="1"/>
</dbReference>
<dbReference type="InterPro" id="IPR023780">
    <property type="entry name" value="Chromo_domain"/>
</dbReference>
<dbReference type="InterPro" id="IPR011032">
    <property type="entry name" value="GroES-like_sf"/>
</dbReference>
<dbReference type="SUPFAM" id="SSF51735">
    <property type="entry name" value="NAD(P)-binding Rossmann-fold domains"/>
    <property type="match status" value="1"/>
</dbReference>
<dbReference type="GO" id="GO:0015074">
    <property type="term" value="P:DNA integration"/>
    <property type="evidence" value="ECO:0007669"/>
    <property type="project" value="InterPro"/>
</dbReference>
<dbReference type="SUPFAM" id="SSF54160">
    <property type="entry name" value="Chromo domain-like"/>
    <property type="match status" value="1"/>
</dbReference>
<dbReference type="InterPro" id="IPR036291">
    <property type="entry name" value="NAD(P)-bd_dom_sf"/>
</dbReference>
<dbReference type="Pfam" id="PF08240">
    <property type="entry name" value="ADH_N"/>
    <property type="match status" value="1"/>
</dbReference>
<evidence type="ECO:0000256" key="1">
    <source>
        <dbReference type="ARBA" id="ARBA00001947"/>
    </source>
</evidence>
<dbReference type="InterPro" id="IPR001584">
    <property type="entry name" value="Integrase_cat-core"/>
</dbReference>
<proteinExistence type="inferred from homology"/>
<keyword evidence="10" id="KW-1185">Reference proteome</keyword>
<keyword evidence="3 6" id="KW-0479">Metal-binding</keyword>
<evidence type="ECO:0000256" key="4">
    <source>
        <dbReference type="ARBA" id="ARBA00022833"/>
    </source>
</evidence>
<dbReference type="Pfam" id="PF00107">
    <property type="entry name" value="ADH_zinc_N"/>
    <property type="match status" value="1"/>
</dbReference>
<comment type="similarity">
    <text evidence="2 6">Belongs to the zinc-containing alcohol dehydrogenase family.</text>
</comment>
<dbReference type="InterPro" id="IPR056924">
    <property type="entry name" value="SH3_Tf2-1"/>
</dbReference>
<comment type="caution">
    <text evidence="9">The sequence shown here is derived from an EMBL/GenBank/DDBJ whole genome shotgun (WGS) entry which is preliminary data.</text>
</comment>
<dbReference type="Pfam" id="PF00385">
    <property type="entry name" value="Chromo"/>
    <property type="match status" value="1"/>
</dbReference>
<dbReference type="InterPro" id="IPR013149">
    <property type="entry name" value="ADH-like_C"/>
</dbReference>
<dbReference type="EMBL" id="JADGMS010000019">
    <property type="protein sequence ID" value="KAF9660884.1"/>
    <property type="molecule type" value="Genomic_DNA"/>
</dbReference>
<dbReference type="Gene3D" id="2.40.50.40">
    <property type="match status" value="1"/>
</dbReference>
<dbReference type="Gene3D" id="3.90.180.10">
    <property type="entry name" value="Medium-chain alcohol dehydrogenases, catalytic domain"/>
    <property type="match status" value="2"/>
</dbReference>
<keyword evidence="4 6" id="KW-0862">Zinc</keyword>
<dbReference type="FunFam" id="3.30.420.10:FF:000219">
    <property type="entry name" value="Putative retroelement"/>
    <property type="match status" value="1"/>
</dbReference>
<dbReference type="OrthoDB" id="850077at2759"/>
<reference evidence="9 10" key="1">
    <citation type="submission" date="2020-10" db="EMBL/GenBank/DDBJ databases">
        <title>Plant Genome Project.</title>
        <authorList>
            <person name="Zhang R.-G."/>
        </authorList>
    </citation>
    <scope>NUCLEOTIDE SEQUENCE [LARGE SCALE GENOMIC DNA]</scope>
    <source>
        <strain evidence="9">FAFU-HL-1</strain>
        <tissue evidence="9">Leaf</tissue>
    </source>
</reference>
<dbReference type="Proteomes" id="UP000657918">
    <property type="component" value="Unassembled WGS sequence"/>
</dbReference>
<dbReference type="GO" id="GO:0003676">
    <property type="term" value="F:nucleic acid binding"/>
    <property type="evidence" value="ECO:0007669"/>
    <property type="project" value="InterPro"/>
</dbReference>
<dbReference type="SUPFAM" id="SSF53098">
    <property type="entry name" value="Ribonuclease H-like"/>
    <property type="match status" value="1"/>
</dbReference>
<dbReference type="GO" id="GO:0016491">
    <property type="term" value="F:oxidoreductase activity"/>
    <property type="evidence" value="ECO:0007669"/>
    <property type="project" value="UniProtKB-KW"/>
</dbReference>
<dbReference type="Gene3D" id="3.30.420.10">
    <property type="entry name" value="Ribonuclease H-like superfamily/Ribonuclease H"/>
    <property type="match status" value="1"/>
</dbReference>
<dbReference type="Pfam" id="PF24626">
    <property type="entry name" value="SH3_Tf2-1"/>
    <property type="match status" value="1"/>
</dbReference>
<dbReference type="PANTHER" id="PTHR43350:SF2">
    <property type="entry name" value="GROES-LIKE ZINC-BINDING ALCOHOL DEHYDROGENASE FAMILY PROTEIN"/>
    <property type="match status" value="1"/>
</dbReference>
<dbReference type="InterPro" id="IPR016197">
    <property type="entry name" value="Chromo-like_dom_sf"/>
</dbReference>
<evidence type="ECO:0000259" key="7">
    <source>
        <dbReference type="PROSITE" id="PS50013"/>
    </source>
</evidence>
<accession>A0A835J373</accession>
<dbReference type="GO" id="GO:0008270">
    <property type="term" value="F:zinc ion binding"/>
    <property type="evidence" value="ECO:0007669"/>
    <property type="project" value="InterPro"/>
</dbReference>
<dbReference type="AlphaFoldDB" id="A0A835J373"/>
<dbReference type="PROSITE" id="PS50994">
    <property type="entry name" value="INTEGRASE"/>
    <property type="match status" value="1"/>
</dbReference>
<feature type="domain" description="Chromo" evidence="7">
    <location>
        <begin position="449"/>
        <end position="486"/>
    </location>
</feature>
<dbReference type="SUPFAM" id="SSF50129">
    <property type="entry name" value="GroES-like"/>
    <property type="match status" value="1"/>
</dbReference>
<evidence type="ECO:0000256" key="5">
    <source>
        <dbReference type="ARBA" id="ARBA00023002"/>
    </source>
</evidence>
<evidence type="ECO:0000256" key="2">
    <source>
        <dbReference type="ARBA" id="ARBA00008072"/>
    </source>
</evidence>
<evidence type="ECO:0000313" key="9">
    <source>
        <dbReference type="EMBL" id="KAF9660884.1"/>
    </source>
</evidence>
<organism evidence="9 10">
    <name type="scientific">Salix dunnii</name>
    <dbReference type="NCBI Taxonomy" id="1413687"/>
    <lineage>
        <taxon>Eukaryota</taxon>
        <taxon>Viridiplantae</taxon>
        <taxon>Streptophyta</taxon>
        <taxon>Embryophyta</taxon>
        <taxon>Tracheophyta</taxon>
        <taxon>Spermatophyta</taxon>
        <taxon>Magnoliopsida</taxon>
        <taxon>eudicotyledons</taxon>
        <taxon>Gunneridae</taxon>
        <taxon>Pentapetalae</taxon>
        <taxon>rosids</taxon>
        <taxon>fabids</taxon>
        <taxon>Malpighiales</taxon>
        <taxon>Salicaceae</taxon>
        <taxon>Saliceae</taxon>
        <taxon>Salix</taxon>
    </lineage>
</organism>
<protein>
    <submittedName>
        <fullName evidence="9">Uncharacterized protein</fullName>
    </submittedName>
</protein>
<feature type="domain" description="Integrase catalytic" evidence="8">
    <location>
        <begin position="141"/>
        <end position="305"/>
    </location>
</feature>